<protein>
    <submittedName>
        <fullName evidence="1">Uncharacterized protein</fullName>
    </submittedName>
</protein>
<organism evidence="1">
    <name type="scientific">marine metagenome</name>
    <dbReference type="NCBI Taxonomy" id="408172"/>
    <lineage>
        <taxon>unclassified sequences</taxon>
        <taxon>metagenomes</taxon>
        <taxon>ecological metagenomes</taxon>
    </lineage>
</organism>
<evidence type="ECO:0000313" key="1">
    <source>
        <dbReference type="EMBL" id="SVD35034.1"/>
    </source>
</evidence>
<dbReference type="EMBL" id="UINC01145107">
    <property type="protein sequence ID" value="SVD35034.1"/>
    <property type="molecule type" value="Genomic_DNA"/>
</dbReference>
<accession>A0A382UL97</accession>
<name>A0A382UL97_9ZZZZ</name>
<gene>
    <name evidence="1" type="ORF">METZ01_LOCUS387888</name>
</gene>
<sequence length="75" mass="8872">VFTDYKRLEKIHGADGAFEILNEIILRLETKHILYRKHLFSDKSVRDEALALYEQILEERGEDFDPHNIGVEEDE</sequence>
<dbReference type="AlphaFoldDB" id="A0A382UL97"/>
<feature type="non-terminal residue" evidence="1">
    <location>
        <position position="1"/>
    </location>
</feature>
<proteinExistence type="predicted"/>
<reference evidence="1" key="1">
    <citation type="submission" date="2018-05" db="EMBL/GenBank/DDBJ databases">
        <authorList>
            <person name="Lanie J.A."/>
            <person name="Ng W.-L."/>
            <person name="Kazmierczak K.M."/>
            <person name="Andrzejewski T.M."/>
            <person name="Davidsen T.M."/>
            <person name="Wayne K.J."/>
            <person name="Tettelin H."/>
            <person name="Glass J.I."/>
            <person name="Rusch D."/>
            <person name="Podicherti R."/>
            <person name="Tsui H.-C.T."/>
            <person name="Winkler M.E."/>
        </authorList>
    </citation>
    <scope>NUCLEOTIDE SEQUENCE</scope>
</reference>